<feature type="transmembrane region" description="Helical" evidence="6">
    <location>
        <begin position="24"/>
        <end position="44"/>
    </location>
</feature>
<keyword evidence="4 6" id="KW-1133">Transmembrane helix</keyword>
<comment type="subcellular location">
    <subcellularLocation>
        <location evidence="1">Cell membrane</location>
        <topology evidence="1">Multi-pass membrane protein</topology>
    </subcellularLocation>
</comment>
<evidence type="ECO:0000256" key="4">
    <source>
        <dbReference type="ARBA" id="ARBA00022989"/>
    </source>
</evidence>
<feature type="domain" description="ABC3 transporter permease C-terminal" evidence="7">
    <location>
        <begin position="724"/>
        <end position="835"/>
    </location>
</feature>
<comment type="caution">
    <text evidence="8">The sequence shown here is derived from an EMBL/GenBank/DDBJ whole genome shotgun (WGS) entry which is preliminary data.</text>
</comment>
<dbReference type="AlphaFoldDB" id="A0A420WAH8"/>
<feature type="domain" description="ABC3 transporter permease C-terminal" evidence="7">
    <location>
        <begin position="268"/>
        <end position="382"/>
    </location>
</feature>
<dbReference type="RefSeq" id="WP_183078019.1">
    <property type="nucleotide sequence ID" value="NZ_RBIG01000004.1"/>
</dbReference>
<evidence type="ECO:0000256" key="1">
    <source>
        <dbReference type="ARBA" id="ARBA00004651"/>
    </source>
</evidence>
<evidence type="ECO:0000256" key="5">
    <source>
        <dbReference type="ARBA" id="ARBA00023136"/>
    </source>
</evidence>
<protein>
    <submittedName>
        <fullName evidence="8">Putative ABC transport system permease protein</fullName>
    </submittedName>
</protein>
<feature type="transmembrane region" description="Helical" evidence="6">
    <location>
        <begin position="264"/>
        <end position="284"/>
    </location>
</feature>
<evidence type="ECO:0000256" key="2">
    <source>
        <dbReference type="ARBA" id="ARBA00022475"/>
    </source>
</evidence>
<sequence length="844" mass="88919">MPVWGMPVWLRFARRELRGGLKGFRIFLACLMLGVAAIAGVGSVSESLLAGLRADASQILGGSVDVESVHRPITPEALAYLQTQGRLSHVADMRAMARNPNGDQRSLSELKAVDGAYPLIGAMELDPALPLEEALANRGGVWGAVIEPNLLDRLGLALGDRLRVGELDVEVRATILREPDRAVSFASFGPRVMIARDALEATGLIQPGTLIDYHYRLVLPTGTDHAAWMRDFRDRYAADNGWRVRGLSEAAPGLRRFIDRVAQFLTLVGLTALLVGGVGVGNAVKSYLDGKSTTIATLKCLGAEGAVVFRTYLSLVMILALAGIAAGLVLGAALPYAAAAVLNQLIPVQVAPALYAGPLALAGLFGLLTALAFSLWPLAKAKDIRPAGLFRQLVSGEGGRVGLPYILALGLSAVALAALAIFSSNERVLAGWFVLGAIGAVLIFLGAARLLMLGVAAAGRPRQPTLRLALANLHRPGAPTASIALSLGLGITVLVAVALTQANMARQVTEQLPEQAPSYFFIDIQPNQIDRFQQTVDAVPGISKVERTPMVRGRVSAINGVPSDQVTVDPEVRWVLRGDRGLTYAAAPPPGTQIVAGDWWPEDYKGPPLISFDAEIAAGMGIGIGDTLTINVLGREITATIGNLRRIDWGNLSINFVIIFAPGTMEAAPHTIIATVNTDGPAAEEAVQRAVTDELPNVNAIRVKDALEAANQILEAVGQAVRITASVAILAGTLVLGGAVVAGHHRRVYDAVVLKVLGATRRDVLAAFLLEYGLLGALVALIASVVGTIVAWAVLVFVMRSDFVFAPGVVIWTSLLCTVITVALGLAGTWRALGQKAAPLLRNE</sequence>
<keyword evidence="3 6" id="KW-0812">Transmembrane</keyword>
<evidence type="ECO:0000259" key="7">
    <source>
        <dbReference type="Pfam" id="PF02687"/>
    </source>
</evidence>
<dbReference type="PANTHER" id="PTHR30287:SF1">
    <property type="entry name" value="INNER MEMBRANE PROTEIN"/>
    <property type="match status" value="1"/>
</dbReference>
<keyword evidence="5 6" id="KW-0472">Membrane</keyword>
<feature type="transmembrane region" description="Helical" evidence="6">
    <location>
        <begin position="429"/>
        <end position="458"/>
    </location>
</feature>
<dbReference type="InterPro" id="IPR003838">
    <property type="entry name" value="ABC3_permease_C"/>
</dbReference>
<evidence type="ECO:0000313" key="8">
    <source>
        <dbReference type="EMBL" id="RKQ68007.1"/>
    </source>
</evidence>
<evidence type="ECO:0000256" key="3">
    <source>
        <dbReference type="ARBA" id="ARBA00022692"/>
    </source>
</evidence>
<gene>
    <name evidence="8" type="ORF">BCL74_3324</name>
</gene>
<feature type="transmembrane region" description="Helical" evidence="6">
    <location>
        <begin position="478"/>
        <end position="499"/>
    </location>
</feature>
<dbReference type="GO" id="GO:0005886">
    <property type="term" value="C:plasma membrane"/>
    <property type="evidence" value="ECO:0007669"/>
    <property type="project" value="UniProtKB-SubCell"/>
</dbReference>
<feature type="transmembrane region" description="Helical" evidence="6">
    <location>
        <begin position="764"/>
        <end position="797"/>
    </location>
</feature>
<evidence type="ECO:0000256" key="6">
    <source>
        <dbReference type="SAM" id="Phobius"/>
    </source>
</evidence>
<organism evidence="8 9">
    <name type="scientific">Oceanibaculum indicum</name>
    <dbReference type="NCBI Taxonomy" id="526216"/>
    <lineage>
        <taxon>Bacteria</taxon>
        <taxon>Pseudomonadati</taxon>
        <taxon>Pseudomonadota</taxon>
        <taxon>Alphaproteobacteria</taxon>
        <taxon>Rhodospirillales</taxon>
        <taxon>Oceanibaculaceae</taxon>
        <taxon>Oceanibaculum</taxon>
    </lineage>
</organism>
<feature type="transmembrane region" description="Helical" evidence="6">
    <location>
        <begin position="312"/>
        <end position="342"/>
    </location>
</feature>
<feature type="transmembrane region" description="Helical" evidence="6">
    <location>
        <begin position="354"/>
        <end position="376"/>
    </location>
</feature>
<accession>A0A420WAH8</accession>
<keyword evidence="2" id="KW-1003">Cell membrane</keyword>
<feature type="transmembrane region" description="Helical" evidence="6">
    <location>
        <begin position="809"/>
        <end position="833"/>
    </location>
</feature>
<feature type="transmembrane region" description="Helical" evidence="6">
    <location>
        <begin position="403"/>
        <end position="422"/>
    </location>
</feature>
<dbReference type="InterPro" id="IPR038766">
    <property type="entry name" value="Membrane_comp_ABC_pdt"/>
</dbReference>
<dbReference type="EMBL" id="RBIG01000004">
    <property type="protein sequence ID" value="RKQ68007.1"/>
    <property type="molecule type" value="Genomic_DNA"/>
</dbReference>
<dbReference type="Pfam" id="PF02687">
    <property type="entry name" value="FtsX"/>
    <property type="match status" value="2"/>
</dbReference>
<evidence type="ECO:0000313" key="9">
    <source>
        <dbReference type="Proteomes" id="UP000277424"/>
    </source>
</evidence>
<name>A0A420WAH8_9PROT</name>
<dbReference type="Proteomes" id="UP000277424">
    <property type="component" value="Unassembled WGS sequence"/>
</dbReference>
<reference evidence="8 9" key="1">
    <citation type="submission" date="2018-10" db="EMBL/GenBank/DDBJ databases">
        <title>Comparative analysis of microorganisms from saline springs in Andes Mountain Range, Colombia.</title>
        <authorList>
            <person name="Rubin E."/>
        </authorList>
    </citation>
    <scope>NUCLEOTIDE SEQUENCE [LARGE SCALE GENOMIC DNA]</scope>
    <source>
        <strain evidence="8 9">USBA 36</strain>
    </source>
</reference>
<dbReference type="PANTHER" id="PTHR30287">
    <property type="entry name" value="MEMBRANE COMPONENT OF PREDICTED ABC SUPERFAMILY METABOLITE UPTAKE TRANSPORTER"/>
    <property type="match status" value="1"/>
</dbReference>
<proteinExistence type="predicted"/>